<dbReference type="STRING" id="307972.A0A2G8KUY6"/>
<gene>
    <name evidence="1" type="ORF">BSL78_11284</name>
</gene>
<accession>A0A2G8KUY6</accession>
<dbReference type="InterPro" id="IPR038021">
    <property type="entry name" value="Putative_hydro-lyase"/>
</dbReference>
<protein>
    <submittedName>
        <fullName evidence="1">Uncharacterized protein</fullName>
    </submittedName>
</protein>
<name>A0A2G8KUY6_STIJA</name>
<reference evidence="1 2" key="1">
    <citation type="journal article" date="2017" name="PLoS Biol.">
        <title>The sea cucumber genome provides insights into morphological evolution and visceral regeneration.</title>
        <authorList>
            <person name="Zhang X."/>
            <person name="Sun L."/>
            <person name="Yuan J."/>
            <person name="Sun Y."/>
            <person name="Gao Y."/>
            <person name="Zhang L."/>
            <person name="Li S."/>
            <person name="Dai H."/>
            <person name="Hamel J.F."/>
            <person name="Liu C."/>
            <person name="Yu Y."/>
            <person name="Liu S."/>
            <person name="Lin W."/>
            <person name="Guo K."/>
            <person name="Jin S."/>
            <person name="Xu P."/>
            <person name="Storey K.B."/>
            <person name="Huan P."/>
            <person name="Zhang T."/>
            <person name="Zhou Y."/>
            <person name="Zhang J."/>
            <person name="Lin C."/>
            <person name="Li X."/>
            <person name="Xing L."/>
            <person name="Huo D."/>
            <person name="Sun M."/>
            <person name="Wang L."/>
            <person name="Mercier A."/>
            <person name="Li F."/>
            <person name="Yang H."/>
            <person name="Xiang J."/>
        </authorList>
    </citation>
    <scope>NUCLEOTIDE SEQUENCE [LARGE SCALE GENOMIC DNA]</scope>
    <source>
        <strain evidence="1">Shaxun</strain>
        <tissue evidence="1">Muscle</tissue>
    </source>
</reference>
<organism evidence="1 2">
    <name type="scientific">Stichopus japonicus</name>
    <name type="common">Sea cucumber</name>
    <dbReference type="NCBI Taxonomy" id="307972"/>
    <lineage>
        <taxon>Eukaryota</taxon>
        <taxon>Metazoa</taxon>
        <taxon>Echinodermata</taxon>
        <taxon>Eleutherozoa</taxon>
        <taxon>Echinozoa</taxon>
        <taxon>Holothuroidea</taxon>
        <taxon>Aspidochirotacea</taxon>
        <taxon>Aspidochirotida</taxon>
        <taxon>Stichopodidae</taxon>
        <taxon>Apostichopus</taxon>
    </lineage>
</organism>
<proteinExistence type="predicted"/>
<evidence type="ECO:0000313" key="2">
    <source>
        <dbReference type="Proteomes" id="UP000230750"/>
    </source>
</evidence>
<dbReference type="PANTHER" id="PTHR32022:SF10">
    <property type="entry name" value="D-GLUTAMATE CYCLASE, MITOCHONDRIAL"/>
    <property type="match status" value="1"/>
</dbReference>
<dbReference type="OrthoDB" id="10262538at2759"/>
<dbReference type="GO" id="GO:0047820">
    <property type="term" value="F:D-glutamate cyclase activity"/>
    <property type="evidence" value="ECO:0007669"/>
    <property type="project" value="TreeGrafter"/>
</dbReference>
<dbReference type="GO" id="GO:0006536">
    <property type="term" value="P:glutamate metabolic process"/>
    <property type="evidence" value="ECO:0007669"/>
    <property type="project" value="TreeGrafter"/>
</dbReference>
<dbReference type="Proteomes" id="UP000230750">
    <property type="component" value="Unassembled WGS sequence"/>
</dbReference>
<sequence>MDHSDTDNAKYAKDNLTRITTNIARALSRQGALFKTVTANVCKGYVQANIVMLPSKHSKNFAEFCRINSGPLPVLFASERGQFDAPTLTRSTPSDIRTDLEAYDVIENAKYSRTVPNLDEYTEELKDFCFYYLGSSVSFNDRLLSAGIPLRYYDENGDVANTSKYKLSVTCRLDDVRVKDTDFTIDPAGT</sequence>
<dbReference type="EMBL" id="MRZV01000355">
    <property type="protein sequence ID" value="PIK51823.1"/>
    <property type="molecule type" value="Genomic_DNA"/>
</dbReference>
<dbReference type="Gene3D" id="3.30.2040.10">
    <property type="entry name" value="PSTPO5379-like domain"/>
    <property type="match status" value="1"/>
</dbReference>
<evidence type="ECO:0000313" key="1">
    <source>
        <dbReference type="EMBL" id="PIK51823.1"/>
    </source>
</evidence>
<comment type="caution">
    <text evidence="1">The sequence shown here is derived from an EMBL/GenBank/DDBJ whole genome shotgun (WGS) entry which is preliminary data.</text>
</comment>
<dbReference type="AlphaFoldDB" id="A0A2G8KUY6"/>
<keyword evidence="2" id="KW-1185">Reference proteome</keyword>
<dbReference type="Gene3D" id="3.40.1640.10">
    <property type="entry name" value="PSTPO5379-like"/>
    <property type="match status" value="1"/>
</dbReference>
<dbReference type="PANTHER" id="PTHR32022">
    <property type="entry name" value="D-GLUTAMATE CYCLASE, MITOCHONDRIAL"/>
    <property type="match status" value="1"/>
</dbReference>
<dbReference type="SUPFAM" id="SSF160920">
    <property type="entry name" value="PSTPO5379-like"/>
    <property type="match status" value="1"/>
</dbReference>